<dbReference type="InterPro" id="IPR001279">
    <property type="entry name" value="Metallo-B-lactamas"/>
</dbReference>
<evidence type="ECO:0000313" key="3">
    <source>
        <dbReference type="Proteomes" id="UP000035763"/>
    </source>
</evidence>
<protein>
    <recommendedName>
        <fullName evidence="1">Metallo-beta-lactamase domain-containing protein</fullName>
    </recommendedName>
</protein>
<dbReference type="Pfam" id="PF13483">
    <property type="entry name" value="Lactamase_B_3"/>
    <property type="match status" value="1"/>
</dbReference>
<dbReference type="RefSeq" id="WP_048696139.1">
    <property type="nucleotide sequence ID" value="NZ_HG764815.1"/>
</dbReference>
<proteinExistence type="predicted"/>
<evidence type="ECO:0000313" key="2">
    <source>
        <dbReference type="EMBL" id="CCH75577.1"/>
    </source>
</evidence>
<reference evidence="2 3" key="1">
    <citation type="journal article" date="2013" name="ISME J.">
        <title>A metabolic model for members of the genus Tetrasphaera involved in enhanced biological phosphorus removal.</title>
        <authorList>
            <person name="Kristiansen R."/>
            <person name="Nguyen H.T.T."/>
            <person name="Saunders A.M."/>
            <person name="Nielsen J.L."/>
            <person name="Wimmer R."/>
            <person name="Le V.Q."/>
            <person name="McIlroy S.J."/>
            <person name="Petrovski S."/>
            <person name="Seviour R.J."/>
            <person name="Calteau A."/>
            <person name="Nielsen K.L."/>
            <person name="Nielsen P.H."/>
        </authorList>
    </citation>
    <scope>NUCLEOTIDE SEQUENCE [LARGE SCALE GENOMIC DNA]</scope>
    <source>
        <strain evidence="2 3">Ben110</strain>
    </source>
</reference>
<dbReference type="PANTHER" id="PTHR43546:SF3">
    <property type="entry name" value="UPF0173 METAL-DEPENDENT HYDROLASE MJ1163"/>
    <property type="match status" value="1"/>
</dbReference>
<dbReference type="SMART" id="SM00849">
    <property type="entry name" value="Lactamase_B"/>
    <property type="match status" value="1"/>
</dbReference>
<gene>
    <name evidence="2" type="ORF">BN11_810016</name>
</gene>
<organism evidence="2 3">
    <name type="scientific">Nostocoides australiense Ben110</name>
    <dbReference type="NCBI Taxonomy" id="1193182"/>
    <lineage>
        <taxon>Bacteria</taxon>
        <taxon>Bacillati</taxon>
        <taxon>Actinomycetota</taxon>
        <taxon>Actinomycetes</taxon>
        <taxon>Micrococcales</taxon>
        <taxon>Intrasporangiaceae</taxon>
        <taxon>Nostocoides</taxon>
    </lineage>
</organism>
<dbReference type="PANTHER" id="PTHR43546">
    <property type="entry name" value="UPF0173 METAL-DEPENDENT HYDROLASE MJ1163-RELATED"/>
    <property type="match status" value="1"/>
</dbReference>
<feature type="domain" description="Metallo-beta-lactamase" evidence="1">
    <location>
        <begin position="7"/>
        <end position="178"/>
    </location>
</feature>
<accession>W6K234</accession>
<dbReference type="EMBL" id="CAJA01000509">
    <property type="protein sequence ID" value="CCH75577.1"/>
    <property type="molecule type" value="Genomic_DNA"/>
</dbReference>
<name>W6K234_9MICO</name>
<dbReference type="SUPFAM" id="SSF56281">
    <property type="entry name" value="Metallo-hydrolase/oxidoreductase"/>
    <property type="match status" value="1"/>
</dbReference>
<sequence>MKLTHLGHACVLVDMADTRILIDPGEFSDDFTAVRDLDAVLITHQHPDHYDKERLPDLMRANPAARLICDPQTLQKIADLGLDATSHEAAGERIGQVEVTPVGTKHAQIHEDLPIVDNVGVRLAAAGEPVLYHPGDTLAEDPGQIDLLLFPLTAPWQKSAEMVTFLRRLAPRRAVPIHDAIVSAAGRGIYVGHARNRGPQETEVLDLLGAGEQVISRE</sequence>
<dbReference type="Proteomes" id="UP000035763">
    <property type="component" value="Unassembled WGS sequence"/>
</dbReference>
<dbReference type="Gene3D" id="3.60.15.10">
    <property type="entry name" value="Ribonuclease Z/Hydroxyacylglutathione hydrolase-like"/>
    <property type="match status" value="1"/>
</dbReference>
<dbReference type="AlphaFoldDB" id="W6K234"/>
<comment type="caution">
    <text evidence="2">The sequence shown here is derived from an EMBL/GenBank/DDBJ whole genome shotgun (WGS) entry which is preliminary data.</text>
</comment>
<evidence type="ECO:0000259" key="1">
    <source>
        <dbReference type="SMART" id="SM00849"/>
    </source>
</evidence>
<dbReference type="OrthoDB" id="3190691at2"/>
<dbReference type="InterPro" id="IPR036866">
    <property type="entry name" value="RibonucZ/Hydroxyglut_hydro"/>
</dbReference>
<keyword evidence="3" id="KW-1185">Reference proteome</keyword>
<dbReference type="STRING" id="1193182.BN11_810016"/>
<dbReference type="InterPro" id="IPR050114">
    <property type="entry name" value="UPF0173_UPF0282_UlaG_hydrolase"/>
</dbReference>